<reference evidence="7" key="1">
    <citation type="journal article" date="2020" name="Stud. Mycol.">
        <title>101 Dothideomycetes genomes: a test case for predicting lifestyles and emergence of pathogens.</title>
        <authorList>
            <person name="Haridas S."/>
            <person name="Albert R."/>
            <person name="Binder M."/>
            <person name="Bloem J."/>
            <person name="Labutti K."/>
            <person name="Salamov A."/>
            <person name="Andreopoulos B."/>
            <person name="Baker S."/>
            <person name="Barry K."/>
            <person name="Bills G."/>
            <person name="Bluhm B."/>
            <person name="Cannon C."/>
            <person name="Castanera R."/>
            <person name="Culley D."/>
            <person name="Daum C."/>
            <person name="Ezra D."/>
            <person name="Gonzalez J."/>
            <person name="Henrissat B."/>
            <person name="Kuo A."/>
            <person name="Liang C."/>
            <person name="Lipzen A."/>
            <person name="Lutzoni F."/>
            <person name="Magnuson J."/>
            <person name="Mondo S."/>
            <person name="Nolan M."/>
            <person name="Ohm R."/>
            <person name="Pangilinan J."/>
            <person name="Park H.-J."/>
            <person name="Ramirez L."/>
            <person name="Alfaro M."/>
            <person name="Sun H."/>
            <person name="Tritt A."/>
            <person name="Yoshinaga Y."/>
            <person name="Zwiers L.-H."/>
            <person name="Turgeon B."/>
            <person name="Goodwin S."/>
            <person name="Spatafora J."/>
            <person name="Crous P."/>
            <person name="Grigoriev I."/>
        </authorList>
    </citation>
    <scope>NUCLEOTIDE SEQUENCE</scope>
    <source>
        <strain evidence="7">CBS 123094</strain>
    </source>
</reference>
<feature type="transmembrane region" description="Helical" evidence="6">
    <location>
        <begin position="85"/>
        <end position="104"/>
    </location>
</feature>
<comment type="subcellular location">
    <subcellularLocation>
        <location evidence="1">Membrane</location>
        <topology evidence="1">Multi-pass membrane protein</topology>
    </subcellularLocation>
</comment>
<dbReference type="AlphaFoldDB" id="A0A6A5WIU5"/>
<dbReference type="Proteomes" id="UP000799779">
    <property type="component" value="Unassembled WGS sequence"/>
</dbReference>
<sequence>MSSSTISICKFVGTISLGLLTGVSATLSTLALPALLTLPTAPTANTALVYLNTRSTALTSYLRHITTFTLFSAYLLSPRRFRHPYLLYTAILTSIAGPGVDYAVTASGWQKEERRAALEREAASSGTGEEDVNGEQVRLAVDRLRVVEGWRGGVAGLAFAMGVIGLWGDGA</sequence>
<dbReference type="GO" id="GO:0000422">
    <property type="term" value="P:autophagy of mitochondrion"/>
    <property type="evidence" value="ECO:0007669"/>
    <property type="project" value="TreeGrafter"/>
</dbReference>
<protein>
    <recommendedName>
        <fullName evidence="9">DUF1772-domain-containing protein</fullName>
    </recommendedName>
</protein>
<feature type="transmembrane region" description="Helical" evidence="6">
    <location>
        <begin position="56"/>
        <end position="76"/>
    </location>
</feature>
<dbReference type="OrthoDB" id="5336366at2759"/>
<evidence type="ECO:0000256" key="2">
    <source>
        <dbReference type="ARBA" id="ARBA00022692"/>
    </source>
</evidence>
<evidence type="ECO:0000313" key="7">
    <source>
        <dbReference type="EMBL" id="KAF2001602.1"/>
    </source>
</evidence>
<proteinExistence type="inferred from homology"/>
<evidence type="ECO:0000256" key="3">
    <source>
        <dbReference type="ARBA" id="ARBA00022989"/>
    </source>
</evidence>
<dbReference type="GO" id="GO:0016236">
    <property type="term" value="P:macroautophagy"/>
    <property type="evidence" value="ECO:0007669"/>
    <property type="project" value="TreeGrafter"/>
</dbReference>
<gene>
    <name evidence="7" type="ORF">P154DRAFT_521645</name>
</gene>
<feature type="transmembrane region" description="Helical" evidence="6">
    <location>
        <begin position="149"/>
        <end position="168"/>
    </location>
</feature>
<organism evidence="7 8">
    <name type="scientific">Amniculicola lignicola CBS 123094</name>
    <dbReference type="NCBI Taxonomy" id="1392246"/>
    <lineage>
        <taxon>Eukaryota</taxon>
        <taxon>Fungi</taxon>
        <taxon>Dikarya</taxon>
        <taxon>Ascomycota</taxon>
        <taxon>Pezizomycotina</taxon>
        <taxon>Dothideomycetes</taxon>
        <taxon>Pleosporomycetidae</taxon>
        <taxon>Pleosporales</taxon>
        <taxon>Amniculicolaceae</taxon>
        <taxon>Amniculicola</taxon>
    </lineage>
</organism>
<dbReference type="GO" id="GO:0005741">
    <property type="term" value="C:mitochondrial outer membrane"/>
    <property type="evidence" value="ECO:0007669"/>
    <property type="project" value="TreeGrafter"/>
</dbReference>
<evidence type="ECO:0000313" key="8">
    <source>
        <dbReference type="Proteomes" id="UP000799779"/>
    </source>
</evidence>
<accession>A0A6A5WIU5</accession>
<dbReference type="InterPro" id="IPR051668">
    <property type="entry name" value="ATG33"/>
</dbReference>
<dbReference type="PANTHER" id="PTHR37278">
    <property type="entry name" value="AUTOPHAGY-RELATED PROTEIN 33-RELATED"/>
    <property type="match status" value="1"/>
</dbReference>
<dbReference type="EMBL" id="ML977582">
    <property type="protein sequence ID" value="KAF2001602.1"/>
    <property type="molecule type" value="Genomic_DNA"/>
</dbReference>
<evidence type="ECO:0000256" key="5">
    <source>
        <dbReference type="ARBA" id="ARBA00038013"/>
    </source>
</evidence>
<evidence type="ECO:0000256" key="6">
    <source>
        <dbReference type="SAM" id="Phobius"/>
    </source>
</evidence>
<name>A0A6A5WIU5_9PLEO</name>
<comment type="similarity">
    <text evidence="5">Belongs to the ATG33 family.</text>
</comment>
<evidence type="ECO:0000256" key="4">
    <source>
        <dbReference type="ARBA" id="ARBA00023136"/>
    </source>
</evidence>
<feature type="transmembrane region" description="Helical" evidence="6">
    <location>
        <begin position="12"/>
        <end position="36"/>
    </location>
</feature>
<keyword evidence="3 6" id="KW-1133">Transmembrane helix</keyword>
<keyword evidence="4 6" id="KW-0472">Membrane</keyword>
<keyword evidence="8" id="KW-1185">Reference proteome</keyword>
<dbReference type="PANTHER" id="PTHR37278:SF1">
    <property type="entry name" value="AUTOPHAGY-RELATED PROTEIN 33-RELATED"/>
    <property type="match status" value="1"/>
</dbReference>
<evidence type="ECO:0000256" key="1">
    <source>
        <dbReference type="ARBA" id="ARBA00004141"/>
    </source>
</evidence>
<keyword evidence="2 6" id="KW-0812">Transmembrane</keyword>
<evidence type="ECO:0008006" key="9">
    <source>
        <dbReference type="Google" id="ProtNLM"/>
    </source>
</evidence>